<dbReference type="Gene3D" id="2.40.50.100">
    <property type="match status" value="1"/>
</dbReference>
<gene>
    <name evidence="10" type="primary">atpA</name>
    <name evidence="15" type="ORF">HCT48_00225</name>
</gene>
<evidence type="ECO:0000256" key="6">
    <source>
        <dbReference type="ARBA" id="ARBA00022967"/>
    </source>
</evidence>
<dbReference type="RefSeq" id="WP_167694721.1">
    <property type="nucleotide sequence ID" value="NZ_CP118181.1"/>
</dbReference>
<evidence type="ECO:0000259" key="11">
    <source>
        <dbReference type="Pfam" id="PF00006"/>
    </source>
</evidence>
<evidence type="ECO:0000313" key="16">
    <source>
        <dbReference type="Proteomes" id="UP000778951"/>
    </source>
</evidence>
<evidence type="ECO:0000259" key="12">
    <source>
        <dbReference type="Pfam" id="PF02874"/>
    </source>
</evidence>
<dbReference type="CDD" id="cd18111">
    <property type="entry name" value="ATP-synt_V_A-type_alpha_C"/>
    <property type="match status" value="1"/>
</dbReference>
<comment type="caution">
    <text evidence="15">The sequence shown here is derived from an EMBL/GenBank/DDBJ whole genome shotgun (WGS) entry which is preliminary data.</text>
</comment>
<feature type="domain" description="ATP synthase A/B type C-terminal" evidence="14">
    <location>
        <begin position="446"/>
        <end position="530"/>
    </location>
</feature>
<evidence type="ECO:0000259" key="14">
    <source>
        <dbReference type="Pfam" id="PF22919"/>
    </source>
</evidence>
<keyword evidence="2 10" id="KW-0813">Transport</keyword>
<dbReference type="Gene3D" id="1.10.1140.10">
    <property type="entry name" value="Bovine Mitochondrial F1-atpase, Atp Synthase Beta Chain, Chain D, domain 3"/>
    <property type="match status" value="1"/>
</dbReference>
<comment type="similarity">
    <text evidence="1 10">Belongs to the ATPase alpha/beta chains family.</text>
</comment>
<feature type="binding site" evidence="10">
    <location>
        <begin position="237"/>
        <end position="244"/>
    </location>
    <ligand>
        <name>ATP</name>
        <dbReference type="ChEBI" id="CHEBI:30616"/>
    </ligand>
</feature>
<evidence type="ECO:0000256" key="10">
    <source>
        <dbReference type="HAMAP-Rule" id="MF_00309"/>
    </source>
</evidence>
<dbReference type="Pfam" id="PF00006">
    <property type="entry name" value="ATP-synt_ab"/>
    <property type="match status" value="1"/>
</dbReference>
<proteinExistence type="inferred from homology"/>
<evidence type="ECO:0000256" key="9">
    <source>
        <dbReference type="ARBA" id="ARBA00054855"/>
    </source>
</evidence>
<dbReference type="Proteomes" id="UP000778951">
    <property type="component" value="Unassembled WGS sequence"/>
</dbReference>
<evidence type="ECO:0000256" key="1">
    <source>
        <dbReference type="ARBA" id="ARBA00008936"/>
    </source>
</evidence>
<dbReference type="InterPro" id="IPR004100">
    <property type="entry name" value="ATPase_F1/V1/A1_a/bsu_N"/>
</dbReference>
<dbReference type="PANTHER" id="PTHR43607">
    <property type="entry name" value="V-TYPE PROTON ATPASE CATALYTIC SUBUNIT A"/>
    <property type="match status" value="1"/>
</dbReference>
<dbReference type="InterPro" id="IPR022878">
    <property type="entry name" value="V-ATPase_asu"/>
</dbReference>
<dbReference type="Gene3D" id="3.40.50.300">
    <property type="entry name" value="P-loop containing nucleotide triphosphate hydrolases"/>
    <property type="match status" value="1"/>
</dbReference>
<reference evidence="15" key="1">
    <citation type="submission" date="2020-03" db="EMBL/GenBank/DDBJ databases">
        <title>Spirochaetal bacteria isolated from arthropods constitute a novel genus Entomospira genus novum within the order Spirochaetales.</title>
        <authorList>
            <person name="Grana-Miraglia L."/>
            <person name="Sikutova S."/>
            <person name="Fingerle V."/>
            <person name="Sing A."/>
            <person name="Castillo-Ramirez S."/>
            <person name="Margos G."/>
            <person name="Rudolf I."/>
        </authorList>
    </citation>
    <scope>NUCLEOTIDE SEQUENCE</scope>
    <source>
        <strain evidence="15">BR149</strain>
    </source>
</reference>
<dbReference type="InterPro" id="IPR023366">
    <property type="entry name" value="ATP_synth_asu-like_sf"/>
</dbReference>
<dbReference type="InterPro" id="IPR036121">
    <property type="entry name" value="ATPase_F1/V1/A1_a/bsu_N_sf"/>
</dbReference>
<comment type="catalytic activity">
    <reaction evidence="10">
        <text>ATP + H2O + 4 H(+)(in) = ADP + phosphate + 5 H(+)(out)</text>
        <dbReference type="Rhea" id="RHEA:57720"/>
        <dbReference type="ChEBI" id="CHEBI:15377"/>
        <dbReference type="ChEBI" id="CHEBI:15378"/>
        <dbReference type="ChEBI" id="CHEBI:30616"/>
        <dbReference type="ChEBI" id="CHEBI:43474"/>
        <dbReference type="ChEBI" id="CHEBI:456216"/>
        <dbReference type="EC" id="7.1.2.2"/>
    </reaction>
</comment>
<dbReference type="Pfam" id="PF02874">
    <property type="entry name" value="ATP-synt_ab_N"/>
    <property type="match status" value="1"/>
</dbReference>
<dbReference type="AlphaFoldDB" id="A0A968GDN5"/>
<dbReference type="GO" id="GO:0046933">
    <property type="term" value="F:proton-transporting ATP synthase activity, rotational mechanism"/>
    <property type="evidence" value="ECO:0007669"/>
    <property type="project" value="UniProtKB-UniRule"/>
</dbReference>
<dbReference type="CDD" id="cd01134">
    <property type="entry name" value="V_A-ATPase_A"/>
    <property type="match status" value="1"/>
</dbReference>
<evidence type="ECO:0000256" key="5">
    <source>
        <dbReference type="ARBA" id="ARBA00022840"/>
    </source>
</evidence>
<evidence type="ECO:0000256" key="7">
    <source>
        <dbReference type="ARBA" id="ARBA00023065"/>
    </source>
</evidence>
<keyword evidence="16" id="KW-1185">Reference proteome</keyword>
<feature type="domain" description="ATPase F1/V1/A1 complex alpha/beta subunit nucleotide-binding" evidence="11">
    <location>
        <begin position="217"/>
        <end position="438"/>
    </location>
</feature>
<dbReference type="NCBIfam" id="NF003220">
    <property type="entry name" value="PRK04192.1"/>
    <property type="match status" value="1"/>
</dbReference>
<name>A0A968GDN5_9SPIO</name>
<evidence type="ECO:0000256" key="8">
    <source>
        <dbReference type="ARBA" id="ARBA00023310"/>
    </source>
</evidence>
<sequence>MERLIGRVKRVTGPVVHIDGVSDAMMMELAHVGKERIIGEVVKLAGDSAVVQVYESSVGIAPGDEVYGEGMPLSVELAPGLIGSIYDGIQRPLQALEAASGAFMARGISAPAISYEKRWSFTPKVTQGNKVNVGDVLGVVPESSAVEHRIMLPAHVGNGATVEMVQVAGEYLVDEVIFKVKSAQGKEYELTMVQRWSIRTPRPVKERLPLDIPLITGQRVIDTLFPLAKGGAVALPGPFGAGKTMTQHAVAKWCDADIIVYIGCGERGNEMTDVLNEFPHLIDPRTGKSLMERTILIANTSNMPVSAREASVYTGVTIAEYYRDMGYHVAIMADSTSRWAEAMRELSGRMEEMPAEEGFPAYLPTRIAAFYERAGLMCNLNHSHGSVTIIGAVSPPGGDFSEPVTQHTKRFVRAFWALDRSLAYARHFPSISWIDSYSEYLPDLQGWWQREVSEEFTKNRNTMVELLLKEDKLQQVVKLVGADALPESQQFVLEVCTMFKNAFLQQSAFDKVDQFSTMQKQAKMLGLIVRYWQLGSQAIRNGAHLVHIRQLDAVRALVRMKLTVPNEQLEEFDAMELALEQAISQTEGRDA</sequence>
<dbReference type="Pfam" id="PF22919">
    <property type="entry name" value="ATP-synt_VA_C"/>
    <property type="match status" value="1"/>
</dbReference>
<dbReference type="SUPFAM" id="SSF50615">
    <property type="entry name" value="N-terminal domain of alpha and beta subunits of F1 ATP synthase"/>
    <property type="match status" value="1"/>
</dbReference>
<keyword evidence="6 10" id="KW-1278">Translocase</keyword>
<evidence type="ECO:0000313" key="15">
    <source>
        <dbReference type="EMBL" id="NIZ68649.1"/>
    </source>
</evidence>
<dbReference type="InterPro" id="IPR055190">
    <property type="entry name" value="ATP-synt_VA_C"/>
</dbReference>
<dbReference type="InterPro" id="IPR031686">
    <property type="entry name" value="ATP-synth_a_Xtn"/>
</dbReference>
<dbReference type="GO" id="GO:0045259">
    <property type="term" value="C:proton-transporting ATP synthase complex"/>
    <property type="evidence" value="ECO:0007669"/>
    <property type="project" value="UniProtKB-ARBA"/>
</dbReference>
<keyword evidence="8 10" id="KW-0066">ATP synthesis</keyword>
<evidence type="ECO:0000256" key="3">
    <source>
        <dbReference type="ARBA" id="ARBA00022741"/>
    </source>
</evidence>
<dbReference type="EC" id="7.1.2.2" evidence="10"/>
<protein>
    <recommendedName>
        <fullName evidence="10">V-type ATP synthase alpha chain</fullName>
        <ecNumber evidence="10">7.1.2.2</ecNumber>
    </recommendedName>
    <alternativeName>
        <fullName evidence="10">V-ATPase subunit A</fullName>
    </alternativeName>
</protein>
<feature type="domain" description="ATPase F1/V1/A1 complex alpha/beta subunit N-terminal" evidence="12">
    <location>
        <begin position="8"/>
        <end position="68"/>
    </location>
</feature>
<dbReference type="GO" id="GO:0042777">
    <property type="term" value="P:proton motive force-driven plasma membrane ATP synthesis"/>
    <property type="evidence" value="ECO:0007669"/>
    <property type="project" value="UniProtKB-UniRule"/>
</dbReference>
<comment type="function">
    <text evidence="9 10">Produces ATP from ADP in the presence of a proton gradient across the membrane. The V-type alpha chain is a catalytic subunit.</text>
</comment>
<keyword evidence="3 10" id="KW-0547">Nucleotide-binding</keyword>
<dbReference type="SUPFAM" id="SSF47917">
    <property type="entry name" value="C-terminal domain of alpha and beta subunits of F1 ATP synthase"/>
    <property type="match status" value="1"/>
</dbReference>
<dbReference type="PANTHER" id="PTHR43607:SF1">
    <property type="entry name" value="H(+)-TRANSPORTING TWO-SECTOR ATPASE"/>
    <property type="match status" value="1"/>
</dbReference>
<dbReference type="SUPFAM" id="SSF52540">
    <property type="entry name" value="P-loop containing nucleoside triphosphate hydrolases"/>
    <property type="match status" value="1"/>
</dbReference>
<dbReference type="GO" id="GO:0005524">
    <property type="term" value="F:ATP binding"/>
    <property type="evidence" value="ECO:0007669"/>
    <property type="project" value="UniProtKB-UniRule"/>
</dbReference>
<evidence type="ECO:0000259" key="13">
    <source>
        <dbReference type="Pfam" id="PF16886"/>
    </source>
</evidence>
<keyword evidence="4 10" id="KW-0375">Hydrogen ion transport</keyword>
<dbReference type="GO" id="GO:0046961">
    <property type="term" value="F:proton-transporting ATPase activity, rotational mechanism"/>
    <property type="evidence" value="ECO:0007669"/>
    <property type="project" value="InterPro"/>
</dbReference>
<dbReference type="EMBL" id="JAATLM010000001">
    <property type="protein sequence ID" value="NIZ68649.1"/>
    <property type="molecule type" value="Genomic_DNA"/>
</dbReference>
<dbReference type="HAMAP" id="MF_00309">
    <property type="entry name" value="ATP_synth_A_arch"/>
    <property type="match status" value="1"/>
</dbReference>
<dbReference type="InterPro" id="IPR027417">
    <property type="entry name" value="P-loop_NTPase"/>
</dbReference>
<feature type="domain" description="ATPsynthase alpha/beta subunit barrel-sandwich" evidence="13">
    <location>
        <begin position="111"/>
        <end position="199"/>
    </location>
</feature>
<dbReference type="InterPro" id="IPR024034">
    <property type="entry name" value="ATPase_F1/V1_b/a_C"/>
</dbReference>
<evidence type="ECO:0000256" key="2">
    <source>
        <dbReference type="ARBA" id="ARBA00022448"/>
    </source>
</evidence>
<keyword evidence="5 10" id="KW-0067">ATP-binding</keyword>
<keyword evidence="7 10" id="KW-0406">Ion transport</keyword>
<accession>A0A968GDN5</accession>
<dbReference type="Pfam" id="PF16886">
    <property type="entry name" value="ATP-synt_ab_Xtn"/>
    <property type="match status" value="1"/>
</dbReference>
<organism evidence="15 16">
    <name type="scientific">Entomospira culicis</name>
    <dbReference type="NCBI Taxonomy" id="2719989"/>
    <lineage>
        <taxon>Bacteria</taxon>
        <taxon>Pseudomonadati</taxon>
        <taxon>Spirochaetota</taxon>
        <taxon>Spirochaetia</taxon>
        <taxon>Spirochaetales</taxon>
        <taxon>Spirochaetaceae</taxon>
        <taxon>Entomospira</taxon>
    </lineage>
</organism>
<dbReference type="InterPro" id="IPR000194">
    <property type="entry name" value="ATPase_F1/V1/A1_a/bsu_nucl-bd"/>
</dbReference>
<evidence type="ECO:0000256" key="4">
    <source>
        <dbReference type="ARBA" id="ARBA00022781"/>
    </source>
</evidence>
<dbReference type="Gene3D" id="2.40.30.20">
    <property type="match status" value="1"/>
</dbReference>